<dbReference type="SMART" id="SM00101">
    <property type="entry name" value="14_3_3"/>
    <property type="match status" value="1"/>
</dbReference>
<evidence type="ECO:0000313" key="5">
    <source>
        <dbReference type="Proteomes" id="UP000179807"/>
    </source>
</evidence>
<dbReference type="PRINTS" id="PR00305">
    <property type="entry name" value="1433ZETA"/>
</dbReference>
<organism evidence="4 5">
    <name type="scientific">Tritrichomonas foetus</name>
    <dbReference type="NCBI Taxonomy" id="1144522"/>
    <lineage>
        <taxon>Eukaryota</taxon>
        <taxon>Metamonada</taxon>
        <taxon>Parabasalia</taxon>
        <taxon>Tritrichomonadida</taxon>
        <taxon>Tritrichomonadidae</taxon>
        <taxon>Tritrichomonas</taxon>
    </lineage>
</organism>
<evidence type="ECO:0000259" key="3">
    <source>
        <dbReference type="SMART" id="SM00101"/>
    </source>
</evidence>
<dbReference type="Pfam" id="PF00244">
    <property type="entry name" value="14-3-3"/>
    <property type="match status" value="1"/>
</dbReference>
<sequence length="237" mass="26705">MDSIERDDLFFLANVMLEQGCPEQSIKYLIKAIEMSPDLTEDQQNLLFAPYRDIAKKFRDALKNFKSVYDAVEVETESQAQAIQVLKQDLSQQLLILCNEICALINEQLLPNAKNPVDKAVYHLVVADFSRFVGELDIPEAEDATYMSHENYTNAKTTAEQCLPIGHPTRLIIDLNYSILLNDVMDQSAQAIELAQNACNVAVAAVPQLPDEKMRALARDILQMLKDNVTQWATESI</sequence>
<reference evidence="4" key="1">
    <citation type="submission" date="2016-10" db="EMBL/GenBank/DDBJ databases">
        <authorList>
            <person name="Benchimol M."/>
            <person name="Almeida L.G."/>
            <person name="Vasconcelos A.T."/>
            <person name="Perreira-Neves A."/>
            <person name="Rosa I.A."/>
            <person name="Tasca T."/>
            <person name="Bogo M.R."/>
            <person name="de Souza W."/>
        </authorList>
    </citation>
    <scope>NUCLEOTIDE SEQUENCE [LARGE SCALE GENOMIC DNA]</scope>
    <source>
        <strain evidence="4">K</strain>
    </source>
</reference>
<dbReference type="Gene3D" id="1.20.190.20">
    <property type="entry name" value="14-3-3 domain"/>
    <property type="match status" value="1"/>
</dbReference>
<gene>
    <name evidence="4" type="primary">TFT8</name>
    <name evidence="4" type="ORF">TRFO_32923</name>
</gene>
<comment type="caution">
    <text evidence="4">The sequence shown here is derived from an EMBL/GenBank/DDBJ whole genome shotgun (WGS) entry which is preliminary data.</text>
</comment>
<evidence type="ECO:0000256" key="1">
    <source>
        <dbReference type="ARBA" id="ARBA00006141"/>
    </source>
</evidence>
<feature type="site" description="Interaction with phosphoserine on interacting protein" evidence="2">
    <location>
        <position position="131"/>
    </location>
</feature>
<comment type="similarity">
    <text evidence="1">Belongs to the 14-3-3 family.</text>
</comment>
<dbReference type="PANTHER" id="PTHR18860">
    <property type="entry name" value="14-3-3 PROTEIN"/>
    <property type="match status" value="1"/>
</dbReference>
<dbReference type="RefSeq" id="XP_068353555.1">
    <property type="nucleotide sequence ID" value="XM_068508769.1"/>
</dbReference>
<dbReference type="OrthoDB" id="10260625at2759"/>
<dbReference type="InterPro" id="IPR023410">
    <property type="entry name" value="14-3-3_domain"/>
</dbReference>
<dbReference type="PIRSF" id="PIRSF000868">
    <property type="entry name" value="14-3-3"/>
    <property type="match status" value="1"/>
</dbReference>
<dbReference type="EMBL" id="MLAK01000956">
    <property type="protein sequence ID" value="OHT00419.1"/>
    <property type="molecule type" value="Genomic_DNA"/>
</dbReference>
<evidence type="ECO:0000313" key="4">
    <source>
        <dbReference type="EMBL" id="OHT00419.1"/>
    </source>
</evidence>
<feature type="domain" description="14-3-3" evidence="3">
    <location>
        <begin position="6"/>
        <end position="235"/>
    </location>
</feature>
<dbReference type="SUPFAM" id="SSF48445">
    <property type="entry name" value="14-3-3 protein"/>
    <property type="match status" value="1"/>
</dbReference>
<feature type="site" description="Interaction with phosphoserine on interacting protein" evidence="2">
    <location>
        <position position="59"/>
    </location>
</feature>
<dbReference type="AlphaFoldDB" id="A0A1J4JMW9"/>
<proteinExistence type="inferred from homology"/>
<dbReference type="InterPro" id="IPR000308">
    <property type="entry name" value="14-3-3"/>
</dbReference>
<dbReference type="GeneID" id="94843473"/>
<keyword evidence="5" id="KW-1185">Reference proteome</keyword>
<dbReference type="Proteomes" id="UP000179807">
    <property type="component" value="Unassembled WGS sequence"/>
</dbReference>
<accession>A0A1J4JMW9</accession>
<protein>
    <submittedName>
        <fullName evidence="4">14-3-3 protein 8</fullName>
    </submittedName>
</protein>
<dbReference type="VEuPathDB" id="TrichDB:TRFO_32923"/>
<name>A0A1J4JMW9_9EUKA</name>
<dbReference type="InterPro" id="IPR036815">
    <property type="entry name" value="14-3-3_dom_sf"/>
</dbReference>
<evidence type="ECO:0000256" key="2">
    <source>
        <dbReference type="PIRSR" id="PIRSR000868-1"/>
    </source>
</evidence>